<proteinExistence type="predicted"/>
<keyword evidence="2" id="KW-1185">Reference proteome</keyword>
<organism evidence="1 2">
    <name type="scientific">Solanum commersonii</name>
    <name type="common">Commerson's wild potato</name>
    <name type="synonym">Commerson's nightshade</name>
    <dbReference type="NCBI Taxonomy" id="4109"/>
    <lineage>
        <taxon>Eukaryota</taxon>
        <taxon>Viridiplantae</taxon>
        <taxon>Streptophyta</taxon>
        <taxon>Embryophyta</taxon>
        <taxon>Tracheophyta</taxon>
        <taxon>Spermatophyta</taxon>
        <taxon>Magnoliopsida</taxon>
        <taxon>eudicotyledons</taxon>
        <taxon>Gunneridae</taxon>
        <taxon>Pentapetalae</taxon>
        <taxon>asterids</taxon>
        <taxon>lamiids</taxon>
        <taxon>Solanales</taxon>
        <taxon>Solanaceae</taxon>
        <taxon>Solanoideae</taxon>
        <taxon>Solaneae</taxon>
        <taxon>Solanum</taxon>
    </lineage>
</organism>
<accession>A0A9J5ZPY9</accession>
<protein>
    <recommendedName>
        <fullName evidence="3">DUF4283 domain-containing protein</fullName>
    </recommendedName>
</protein>
<evidence type="ECO:0000313" key="1">
    <source>
        <dbReference type="EMBL" id="KAG5614257.1"/>
    </source>
</evidence>
<dbReference type="PANTHER" id="PTHR34427">
    <property type="entry name" value="DUF4283 DOMAIN PROTEIN"/>
    <property type="match status" value="1"/>
</dbReference>
<evidence type="ECO:0008006" key="3">
    <source>
        <dbReference type="Google" id="ProtNLM"/>
    </source>
</evidence>
<sequence>MTSLNGMNAWVERSRKMMRRSTVSRKAMEWICFCMKEESEDQEMEIFRKEPQLLTQKLMGWTPQNGGGRSGLIIPELTLNVGWMDVALKIERFIKWQRIKSRNDNIKVTDRMDNQEDSLLKRCVVGYCGEGFKEKPTLVEIRRAMELEELQLPFGMVEPFNRKHPKLLNMQRNLDQSGRHSLVFVVSKVFQEIGEVCGGWIASEEETKLKNYMNEDREIPKEFSIERNEITCHFSIWVECKPKFEITPESETRLNPTQGFTQRIIQSASCNSVLESHQLRDSSQKQQVGCKRKTLGRETTQKLSEETTSSMPWFYKKLCMQQW</sequence>
<name>A0A9J5ZPY9_SOLCO</name>
<reference evidence="1 2" key="1">
    <citation type="submission" date="2020-09" db="EMBL/GenBank/DDBJ databases">
        <title>De no assembly of potato wild relative species, Solanum commersonii.</title>
        <authorList>
            <person name="Cho K."/>
        </authorList>
    </citation>
    <scope>NUCLEOTIDE SEQUENCE [LARGE SCALE GENOMIC DNA]</scope>
    <source>
        <strain evidence="1">LZ3.2</strain>
        <tissue evidence="1">Leaf</tissue>
    </source>
</reference>
<evidence type="ECO:0000313" key="2">
    <source>
        <dbReference type="Proteomes" id="UP000824120"/>
    </source>
</evidence>
<dbReference type="EMBL" id="JACXVP010000003">
    <property type="protein sequence ID" value="KAG5614257.1"/>
    <property type="molecule type" value="Genomic_DNA"/>
</dbReference>
<comment type="caution">
    <text evidence="1">The sequence shown here is derived from an EMBL/GenBank/DDBJ whole genome shotgun (WGS) entry which is preliminary data.</text>
</comment>
<dbReference type="Proteomes" id="UP000824120">
    <property type="component" value="Chromosome 3"/>
</dbReference>
<gene>
    <name evidence="1" type="ORF">H5410_014081</name>
</gene>
<dbReference type="PANTHER" id="PTHR34427:SF16">
    <property type="entry name" value="DUF4283 DOMAIN-CONTAINING PROTEIN"/>
    <property type="match status" value="1"/>
</dbReference>
<dbReference type="AlphaFoldDB" id="A0A9J5ZPY9"/>